<sequence length="158" mass="16605">MLASRVISSASTGFGQLALTWDVMGLGYGPRKLALVLACNTCPALLILLGGVVGDRFPRHRVLLAAETLAALVWTCIGAVTLSASGHFAYCVPWLHAAAVAGTAATELGPAWAAADRGILCGASASLLSRLATSRPRRADSNPLQDMREGWHEFRTHP</sequence>
<evidence type="ECO:0000313" key="9">
    <source>
        <dbReference type="Proteomes" id="UP000431901"/>
    </source>
</evidence>
<evidence type="ECO:0000256" key="6">
    <source>
        <dbReference type="SAM" id="MobiDB-lite"/>
    </source>
</evidence>
<keyword evidence="5 7" id="KW-0472">Membrane</keyword>
<keyword evidence="3 7" id="KW-0812">Transmembrane</keyword>
<reference evidence="8 9" key="1">
    <citation type="submission" date="2019-12" db="EMBL/GenBank/DDBJ databases">
        <title>Nocardia macrotermitis sp. nov. and Nocardia aurantia sp. nov., isolated from the gut of the fungus growing-termite Macrotermes natalensis.</title>
        <authorList>
            <person name="Christine B."/>
            <person name="Rene B."/>
        </authorList>
    </citation>
    <scope>NUCLEOTIDE SEQUENCE [LARGE SCALE GENOMIC DNA]</scope>
    <source>
        <strain evidence="8 9">DSM 102126</strain>
    </source>
</reference>
<dbReference type="EMBL" id="WUTW01000002">
    <property type="protein sequence ID" value="MXQ65698.1"/>
    <property type="molecule type" value="Genomic_DNA"/>
</dbReference>
<dbReference type="OrthoDB" id="4528313at2"/>
<organism evidence="8 9">
    <name type="scientific">Actinomadura rayongensis</name>
    <dbReference type="NCBI Taxonomy" id="1429076"/>
    <lineage>
        <taxon>Bacteria</taxon>
        <taxon>Bacillati</taxon>
        <taxon>Actinomycetota</taxon>
        <taxon>Actinomycetes</taxon>
        <taxon>Streptosporangiales</taxon>
        <taxon>Thermomonosporaceae</taxon>
        <taxon>Actinomadura</taxon>
    </lineage>
</organism>
<accession>A0A6I4W7V3</accession>
<feature type="region of interest" description="Disordered" evidence="6">
    <location>
        <begin position="137"/>
        <end position="158"/>
    </location>
</feature>
<keyword evidence="4 7" id="KW-1133">Transmembrane helix</keyword>
<keyword evidence="2" id="KW-1003">Cell membrane</keyword>
<dbReference type="AlphaFoldDB" id="A0A6I4W7V3"/>
<dbReference type="Proteomes" id="UP000431901">
    <property type="component" value="Unassembled WGS sequence"/>
</dbReference>
<evidence type="ECO:0008006" key="10">
    <source>
        <dbReference type="Google" id="ProtNLM"/>
    </source>
</evidence>
<dbReference type="GO" id="GO:0005886">
    <property type="term" value="C:plasma membrane"/>
    <property type="evidence" value="ECO:0007669"/>
    <property type="project" value="UniProtKB-SubCell"/>
</dbReference>
<keyword evidence="9" id="KW-1185">Reference proteome</keyword>
<feature type="transmembrane region" description="Helical" evidence="7">
    <location>
        <begin position="33"/>
        <end position="53"/>
    </location>
</feature>
<name>A0A6I4W7V3_9ACTN</name>
<dbReference type="PANTHER" id="PTHR23513">
    <property type="entry name" value="INTEGRAL MEMBRANE EFFLUX PROTEIN-RELATED"/>
    <property type="match status" value="1"/>
</dbReference>
<protein>
    <recommendedName>
        <fullName evidence="10">MFS transporter</fullName>
    </recommendedName>
</protein>
<evidence type="ECO:0000256" key="4">
    <source>
        <dbReference type="ARBA" id="ARBA00022989"/>
    </source>
</evidence>
<comment type="subcellular location">
    <subcellularLocation>
        <location evidence="1">Cell membrane</location>
        <topology evidence="1">Multi-pass membrane protein</topology>
    </subcellularLocation>
</comment>
<feature type="transmembrane region" description="Helical" evidence="7">
    <location>
        <begin position="62"/>
        <end position="82"/>
    </location>
</feature>
<evidence type="ECO:0000256" key="7">
    <source>
        <dbReference type="SAM" id="Phobius"/>
    </source>
</evidence>
<evidence type="ECO:0000256" key="3">
    <source>
        <dbReference type="ARBA" id="ARBA00022692"/>
    </source>
</evidence>
<evidence type="ECO:0000256" key="1">
    <source>
        <dbReference type="ARBA" id="ARBA00004651"/>
    </source>
</evidence>
<evidence type="ECO:0000256" key="5">
    <source>
        <dbReference type="ARBA" id="ARBA00023136"/>
    </source>
</evidence>
<comment type="caution">
    <text evidence="8">The sequence shown here is derived from an EMBL/GenBank/DDBJ whole genome shotgun (WGS) entry which is preliminary data.</text>
</comment>
<gene>
    <name evidence="8" type="ORF">GQ466_16850</name>
</gene>
<dbReference type="PANTHER" id="PTHR23513:SF11">
    <property type="entry name" value="STAPHYLOFERRIN A TRANSPORTER"/>
    <property type="match status" value="1"/>
</dbReference>
<proteinExistence type="predicted"/>
<feature type="compositionally biased region" description="Basic and acidic residues" evidence="6">
    <location>
        <begin position="146"/>
        <end position="158"/>
    </location>
</feature>
<evidence type="ECO:0000313" key="8">
    <source>
        <dbReference type="EMBL" id="MXQ65698.1"/>
    </source>
</evidence>
<evidence type="ECO:0000256" key="2">
    <source>
        <dbReference type="ARBA" id="ARBA00022475"/>
    </source>
</evidence>